<dbReference type="EMBL" id="JH669497">
    <property type="protein sequence ID" value="KAG6465389.1"/>
    <property type="molecule type" value="Genomic_DNA"/>
</dbReference>
<proteinExistence type="predicted"/>
<feature type="compositionally biased region" description="Basic and acidic residues" evidence="1">
    <location>
        <begin position="187"/>
        <end position="197"/>
    </location>
</feature>
<accession>A0A921ZXR9</accession>
<feature type="compositionally biased region" description="Basic residues" evidence="1">
    <location>
        <begin position="58"/>
        <end position="82"/>
    </location>
</feature>
<evidence type="ECO:0000256" key="1">
    <source>
        <dbReference type="SAM" id="MobiDB-lite"/>
    </source>
</evidence>
<dbReference type="AlphaFoldDB" id="A0A921ZXR9"/>
<keyword evidence="3" id="KW-1185">Reference proteome</keyword>
<evidence type="ECO:0000313" key="3">
    <source>
        <dbReference type="Proteomes" id="UP000791440"/>
    </source>
</evidence>
<feature type="region of interest" description="Disordered" evidence="1">
    <location>
        <begin position="47"/>
        <end position="112"/>
    </location>
</feature>
<feature type="compositionally biased region" description="Polar residues" evidence="1">
    <location>
        <begin position="170"/>
        <end position="184"/>
    </location>
</feature>
<reference evidence="2" key="1">
    <citation type="journal article" date="2016" name="Insect Biochem. Mol. Biol.">
        <title>Multifaceted biological insights from a draft genome sequence of the tobacco hornworm moth, Manduca sexta.</title>
        <authorList>
            <person name="Kanost M.R."/>
            <person name="Arrese E.L."/>
            <person name="Cao X."/>
            <person name="Chen Y.R."/>
            <person name="Chellapilla S."/>
            <person name="Goldsmith M.R."/>
            <person name="Grosse-Wilde E."/>
            <person name="Heckel D.G."/>
            <person name="Herndon N."/>
            <person name="Jiang H."/>
            <person name="Papanicolaou A."/>
            <person name="Qu J."/>
            <person name="Soulages J.L."/>
            <person name="Vogel H."/>
            <person name="Walters J."/>
            <person name="Waterhouse R.M."/>
            <person name="Ahn S.J."/>
            <person name="Almeida F.C."/>
            <person name="An C."/>
            <person name="Aqrawi P."/>
            <person name="Bretschneider A."/>
            <person name="Bryant W.B."/>
            <person name="Bucks S."/>
            <person name="Chao H."/>
            <person name="Chevignon G."/>
            <person name="Christen J.M."/>
            <person name="Clarke D.F."/>
            <person name="Dittmer N.T."/>
            <person name="Ferguson L.C.F."/>
            <person name="Garavelou S."/>
            <person name="Gordon K.H.J."/>
            <person name="Gunaratna R.T."/>
            <person name="Han Y."/>
            <person name="Hauser F."/>
            <person name="He Y."/>
            <person name="Heidel-Fischer H."/>
            <person name="Hirsh A."/>
            <person name="Hu Y."/>
            <person name="Jiang H."/>
            <person name="Kalra D."/>
            <person name="Klinner C."/>
            <person name="Konig C."/>
            <person name="Kovar C."/>
            <person name="Kroll A.R."/>
            <person name="Kuwar S.S."/>
            <person name="Lee S.L."/>
            <person name="Lehman R."/>
            <person name="Li K."/>
            <person name="Li Z."/>
            <person name="Liang H."/>
            <person name="Lovelace S."/>
            <person name="Lu Z."/>
            <person name="Mansfield J.H."/>
            <person name="McCulloch K.J."/>
            <person name="Mathew T."/>
            <person name="Morton B."/>
            <person name="Muzny D.M."/>
            <person name="Neunemann D."/>
            <person name="Ongeri F."/>
            <person name="Pauchet Y."/>
            <person name="Pu L.L."/>
            <person name="Pyrousis I."/>
            <person name="Rao X.J."/>
            <person name="Redding A."/>
            <person name="Roesel C."/>
            <person name="Sanchez-Gracia A."/>
            <person name="Schaack S."/>
            <person name="Shukla A."/>
            <person name="Tetreau G."/>
            <person name="Wang Y."/>
            <person name="Xiong G.H."/>
            <person name="Traut W."/>
            <person name="Walsh T.K."/>
            <person name="Worley K.C."/>
            <person name="Wu D."/>
            <person name="Wu W."/>
            <person name="Wu Y.Q."/>
            <person name="Zhang X."/>
            <person name="Zou Z."/>
            <person name="Zucker H."/>
            <person name="Briscoe A.D."/>
            <person name="Burmester T."/>
            <person name="Clem R.J."/>
            <person name="Feyereisen R."/>
            <person name="Grimmelikhuijzen C.J.P."/>
            <person name="Hamodrakas S.J."/>
            <person name="Hansson B.S."/>
            <person name="Huguet E."/>
            <person name="Jermiin L.S."/>
            <person name="Lan Q."/>
            <person name="Lehman H.K."/>
            <person name="Lorenzen M."/>
            <person name="Merzendorfer H."/>
            <person name="Michalopoulos I."/>
            <person name="Morton D.B."/>
            <person name="Muthukrishnan S."/>
            <person name="Oakeshott J.G."/>
            <person name="Palmer W."/>
            <person name="Park Y."/>
            <person name="Passarelli A.L."/>
            <person name="Rozas J."/>
            <person name="Schwartz L.M."/>
            <person name="Smith W."/>
            <person name="Southgate A."/>
            <person name="Vilcinskas A."/>
            <person name="Vogt R."/>
            <person name="Wang P."/>
            <person name="Werren J."/>
            <person name="Yu X.Q."/>
            <person name="Zhou J.J."/>
            <person name="Brown S.J."/>
            <person name="Scherer S.E."/>
            <person name="Richards S."/>
            <person name="Blissard G.W."/>
        </authorList>
    </citation>
    <scope>NUCLEOTIDE SEQUENCE</scope>
</reference>
<feature type="region of interest" description="Disordered" evidence="1">
    <location>
        <begin position="149"/>
        <end position="211"/>
    </location>
</feature>
<protein>
    <submittedName>
        <fullName evidence="2">Uncharacterized protein</fullName>
    </submittedName>
</protein>
<dbReference type="Proteomes" id="UP000791440">
    <property type="component" value="Unassembled WGS sequence"/>
</dbReference>
<comment type="caution">
    <text evidence="2">The sequence shown here is derived from an EMBL/GenBank/DDBJ whole genome shotgun (WGS) entry which is preliminary data.</text>
</comment>
<sequence>MLNYIYKSDLTNVFLLSGTANSEGESSSAQAIKEKAMRMPVKGIAHLTAANDVTPQSSRKRKNTLRKRKGNAKVRARKKKRRNDIDLDSTDSDEVLLSDSDESEPETAVNENVCEIEFIDQYAGKDNDTIPMLGNDKGLPILIATGDTNTEDVVDNEEKTEVASKDGNSHEANTSPESSGTPNLVSDEDKVMSEVFKKPSQQIGKKDKRDLKRPFIKTKFQRMGMLSLANFVENKNKKK</sequence>
<name>A0A921ZXR9_MANSE</name>
<feature type="compositionally biased region" description="Basic and acidic residues" evidence="1">
    <location>
        <begin position="156"/>
        <end position="169"/>
    </location>
</feature>
<feature type="compositionally biased region" description="Acidic residues" evidence="1">
    <location>
        <begin position="86"/>
        <end position="105"/>
    </location>
</feature>
<reference evidence="2" key="2">
    <citation type="submission" date="2020-12" db="EMBL/GenBank/DDBJ databases">
        <authorList>
            <person name="Kanost M."/>
        </authorList>
    </citation>
    <scope>NUCLEOTIDE SEQUENCE</scope>
</reference>
<gene>
    <name evidence="2" type="ORF">O3G_MSEX015120</name>
</gene>
<organism evidence="2 3">
    <name type="scientific">Manduca sexta</name>
    <name type="common">Tobacco hawkmoth</name>
    <name type="synonym">Tobacco hornworm</name>
    <dbReference type="NCBI Taxonomy" id="7130"/>
    <lineage>
        <taxon>Eukaryota</taxon>
        <taxon>Metazoa</taxon>
        <taxon>Ecdysozoa</taxon>
        <taxon>Arthropoda</taxon>
        <taxon>Hexapoda</taxon>
        <taxon>Insecta</taxon>
        <taxon>Pterygota</taxon>
        <taxon>Neoptera</taxon>
        <taxon>Endopterygota</taxon>
        <taxon>Lepidoptera</taxon>
        <taxon>Glossata</taxon>
        <taxon>Ditrysia</taxon>
        <taxon>Bombycoidea</taxon>
        <taxon>Sphingidae</taxon>
        <taxon>Sphinginae</taxon>
        <taxon>Sphingini</taxon>
        <taxon>Manduca</taxon>
    </lineage>
</organism>
<evidence type="ECO:0000313" key="2">
    <source>
        <dbReference type="EMBL" id="KAG6465389.1"/>
    </source>
</evidence>